<organism evidence="3 4">
    <name type="scientific">Photobacterium proteolyticum</name>
    <dbReference type="NCBI Taxonomy" id="1903952"/>
    <lineage>
        <taxon>Bacteria</taxon>
        <taxon>Pseudomonadati</taxon>
        <taxon>Pseudomonadota</taxon>
        <taxon>Gammaproteobacteria</taxon>
        <taxon>Vibrionales</taxon>
        <taxon>Vibrionaceae</taxon>
        <taxon>Photobacterium</taxon>
    </lineage>
</organism>
<dbReference type="RefSeq" id="WP_075761737.1">
    <property type="nucleotide sequence ID" value="NZ_MJIL01000036.1"/>
</dbReference>
<accession>A0A1Q9H1S0</accession>
<comment type="caution">
    <text evidence="3">The sequence shown here is derived from an EMBL/GenBank/DDBJ whole genome shotgun (WGS) entry which is preliminary data.</text>
</comment>
<proteinExistence type="predicted"/>
<dbReference type="AlphaFoldDB" id="A0A1Q9H1S0"/>
<reference evidence="3 4" key="1">
    <citation type="submission" date="2016-09" db="EMBL/GenBank/DDBJ databases">
        <title>Photobacterium proteolyticum sp. nov. a protease producing bacterium isolated from ocean sediments of Laizhou Bay.</title>
        <authorList>
            <person name="Li Y."/>
        </authorList>
    </citation>
    <scope>NUCLEOTIDE SEQUENCE [LARGE SCALE GENOMIC DNA]</scope>
    <source>
        <strain evidence="3 4">13-12</strain>
    </source>
</reference>
<dbReference type="Proteomes" id="UP000186905">
    <property type="component" value="Unassembled WGS sequence"/>
</dbReference>
<name>A0A1Q9H1S0_9GAMM</name>
<gene>
    <name evidence="3" type="ORF">BIT28_14180</name>
</gene>
<keyword evidence="4" id="KW-1185">Reference proteome</keyword>
<sequence length="293" mass="31587">MKGWKMLAGAIVGAAAAPFTGGASLAAAIAAGAAAGAGAAADSVSNDIEEKAKIKSIIEEGNSIIESAEKRLKQAKKKAKKDITNANAAIRENHQLKIETLNFLDGTLKVTHNNFTKVKQRLERVASPSTKNAKSSYNSTAGKLSHSSFRACSNVTSLSILEISSTAYEKRKAEEHLESAKLFSKQVDKTIAEIKLERAKIKEIILTVNDEKLILESLLSDIKLIHPELVKTLSKNTLAQADAKKALFLGMALETYIDSVECNIVTDENNITLSYKNNIAKLKSISSEIKGLY</sequence>
<dbReference type="STRING" id="1903952.BIT28_14180"/>
<dbReference type="EMBL" id="MJIL01000036">
    <property type="protein sequence ID" value="OLQ81667.1"/>
    <property type="molecule type" value="Genomic_DNA"/>
</dbReference>
<evidence type="ECO:0000313" key="4">
    <source>
        <dbReference type="Proteomes" id="UP000186905"/>
    </source>
</evidence>
<protein>
    <submittedName>
        <fullName evidence="3">Uncharacterized protein</fullName>
    </submittedName>
</protein>
<feature type="signal peptide" evidence="2">
    <location>
        <begin position="1"/>
        <end position="26"/>
    </location>
</feature>
<keyword evidence="2" id="KW-0732">Signal</keyword>
<keyword evidence="1" id="KW-0175">Coiled coil</keyword>
<feature type="coiled-coil region" evidence="1">
    <location>
        <begin position="58"/>
        <end position="89"/>
    </location>
</feature>
<evidence type="ECO:0000256" key="1">
    <source>
        <dbReference type="SAM" id="Coils"/>
    </source>
</evidence>
<evidence type="ECO:0000313" key="3">
    <source>
        <dbReference type="EMBL" id="OLQ81667.1"/>
    </source>
</evidence>
<feature type="chain" id="PRO_5012548200" evidence="2">
    <location>
        <begin position="27"/>
        <end position="293"/>
    </location>
</feature>
<evidence type="ECO:0000256" key="2">
    <source>
        <dbReference type="SAM" id="SignalP"/>
    </source>
</evidence>